<accession>A0A840ASD8</accession>
<feature type="domain" description="HTH araC/xylS-type" evidence="4">
    <location>
        <begin position="216"/>
        <end position="317"/>
    </location>
</feature>
<evidence type="ECO:0000313" key="5">
    <source>
        <dbReference type="EMBL" id="MBB3932158.1"/>
    </source>
</evidence>
<sequence>MADPGDIIAIVTDDLAEPHREAMVRDFYGRICMRLDLQPLDPGGLRFNARTTVLAGMTATSGSVAPMAWERHSALMDDAGDDIAVSWIAGGWRFARPGQADLETAPGSACVMQLDRRWRAEARNGDWTVCFQVSRALLTPLVPHLDDVEPDAIRADSAEARLLFNYVQAVTREPVAPKLATLAARHIADLLAAALGTTAEGSRVVERRGVRAARLRAIRQFVEEHLPSSRLSAETVARRFGLSPRYVRALFAADGLSFSDYVRERRLARIYHRLTDPRFAALPIATLAFEEGLVEPSTFYRQFKARYGMRPSDVREQFRDR</sequence>
<dbReference type="PANTHER" id="PTHR46796">
    <property type="entry name" value="HTH-TYPE TRANSCRIPTIONAL ACTIVATOR RHAS-RELATED"/>
    <property type="match status" value="1"/>
</dbReference>
<dbReference type="GO" id="GO:0003700">
    <property type="term" value="F:DNA-binding transcription factor activity"/>
    <property type="evidence" value="ECO:0007669"/>
    <property type="project" value="InterPro"/>
</dbReference>
<dbReference type="Gene3D" id="1.10.10.60">
    <property type="entry name" value="Homeodomain-like"/>
    <property type="match status" value="1"/>
</dbReference>
<organism evidence="5 6">
    <name type="scientific">Kaistia hirudinis</name>
    <dbReference type="NCBI Taxonomy" id="1293440"/>
    <lineage>
        <taxon>Bacteria</taxon>
        <taxon>Pseudomonadati</taxon>
        <taxon>Pseudomonadota</taxon>
        <taxon>Alphaproteobacteria</taxon>
        <taxon>Hyphomicrobiales</taxon>
        <taxon>Kaistiaceae</taxon>
        <taxon>Kaistia</taxon>
    </lineage>
</organism>
<dbReference type="InterPro" id="IPR018060">
    <property type="entry name" value="HTH_AraC"/>
</dbReference>
<dbReference type="Pfam" id="PF12833">
    <property type="entry name" value="HTH_18"/>
    <property type="match status" value="1"/>
</dbReference>
<evidence type="ECO:0000259" key="4">
    <source>
        <dbReference type="PROSITE" id="PS01124"/>
    </source>
</evidence>
<dbReference type="InterPro" id="IPR050204">
    <property type="entry name" value="AraC_XylS_family_regulators"/>
</dbReference>
<name>A0A840ASD8_9HYPH</name>
<evidence type="ECO:0000256" key="2">
    <source>
        <dbReference type="ARBA" id="ARBA00023125"/>
    </source>
</evidence>
<evidence type="ECO:0000256" key="3">
    <source>
        <dbReference type="ARBA" id="ARBA00023163"/>
    </source>
</evidence>
<dbReference type="InterPro" id="IPR035418">
    <property type="entry name" value="AraC-bd_2"/>
</dbReference>
<reference evidence="5 6" key="1">
    <citation type="submission" date="2020-08" db="EMBL/GenBank/DDBJ databases">
        <title>Genomic Encyclopedia of Type Strains, Phase IV (KMG-IV): sequencing the most valuable type-strain genomes for metagenomic binning, comparative biology and taxonomic classification.</title>
        <authorList>
            <person name="Goeker M."/>
        </authorList>
    </citation>
    <scope>NUCLEOTIDE SEQUENCE [LARGE SCALE GENOMIC DNA]</scope>
    <source>
        <strain evidence="5 6">DSM 25966</strain>
    </source>
</reference>
<dbReference type="PANTHER" id="PTHR46796:SF6">
    <property type="entry name" value="ARAC SUBFAMILY"/>
    <property type="match status" value="1"/>
</dbReference>
<protein>
    <submittedName>
        <fullName evidence="5">AraC-like DNA-binding protein</fullName>
    </submittedName>
</protein>
<dbReference type="GO" id="GO:0043565">
    <property type="term" value="F:sequence-specific DNA binding"/>
    <property type="evidence" value="ECO:0007669"/>
    <property type="project" value="InterPro"/>
</dbReference>
<dbReference type="Proteomes" id="UP000553963">
    <property type="component" value="Unassembled WGS sequence"/>
</dbReference>
<dbReference type="EMBL" id="JACIDS010000004">
    <property type="protein sequence ID" value="MBB3932158.1"/>
    <property type="molecule type" value="Genomic_DNA"/>
</dbReference>
<comment type="caution">
    <text evidence="5">The sequence shown here is derived from an EMBL/GenBank/DDBJ whole genome shotgun (WGS) entry which is preliminary data.</text>
</comment>
<keyword evidence="1" id="KW-0805">Transcription regulation</keyword>
<dbReference type="SMART" id="SM00342">
    <property type="entry name" value="HTH_ARAC"/>
    <property type="match status" value="1"/>
</dbReference>
<evidence type="ECO:0000256" key="1">
    <source>
        <dbReference type="ARBA" id="ARBA00023015"/>
    </source>
</evidence>
<dbReference type="InterPro" id="IPR009057">
    <property type="entry name" value="Homeodomain-like_sf"/>
</dbReference>
<dbReference type="AlphaFoldDB" id="A0A840ASD8"/>
<keyword evidence="3" id="KW-0804">Transcription</keyword>
<gene>
    <name evidence="5" type="ORF">GGR25_003216</name>
</gene>
<dbReference type="RefSeq" id="WP_183399817.1">
    <property type="nucleotide sequence ID" value="NZ_JACIDS010000004.1"/>
</dbReference>
<proteinExistence type="predicted"/>
<evidence type="ECO:0000313" key="6">
    <source>
        <dbReference type="Proteomes" id="UP000553963"/>
    </source>
</evidence>
<keyword evidence="2 5" id="KW-0238">DNA-binding</keyword>
<dbReference type="Pfam" id="PF14525">
    <property type="entry name" value="AraC_binding_2"/>
    <property type="match status" value="1"/>
</dbReference>
<keyword evidence="6" id="KW-1185">Reference proteome</keyword>
<dbReference type="PROSITE" id="PS01124">
    <property type="entry name" value="HTH_ARAC_FAMILY_2"/>
    <property type="match status" value="1"/>
</dbReference>
<dbReference type="SUPFAM" id="SSF46689">
    <property type="entry name" value="Homeodomain-like"/>
    <property type="match status" value="1"/>
</dbReference>